<evidence type="ECO:0000313" key="3">
    <source>
        <dbReference type="Proteomes" id="UP000747542"/>
    </source>
</evidence>
<dbReference type="EMBL" id="JAHLQT010026149">
    <property type="protein sequence ID" value="KAG7163823.1"/>
    <property type="molecule type" value="Genomic_DNA"/>
</dbReference>
<feature type="compositionally biased region" description="Low complexity" evidence="1">
    <location>
        <begin position="24"/>
        <end position="35"/>
    </location>
</feature>
<reference evidence="2" key="1">
    <citation type="journal article" date="2021" name="Sci. Adv.">
        <title>The American lobster genome reveals insights on longevity, neural, and immune adaptations.</title>
        <authorList>
            <person name="Polinski J.M."/>
            <person name="Zimin A.V."/>
            <person name="Clark K.F."/>
            <person name="Kohn A.B."/>
            <person name="Sadowski N."/>
            <person name="Timp W."/>
            <person name="Ptitsyn A."/>
            <person name="Khanna P."/>
            <person name="Romanova D.Y."/>
            <person name="Williams P."/>
            <person name="Greenwood S.J."/>
            <person name="Moroz L.L."/>
            <person name="Walt D.R."/>
            <person name="Bodnar A.G."/>
        </authorList>
    </citation>
    <scope>NUCLEOTIDE SEQUENCE</scope>
    <source>
        <strain evidence="2">GMGI-L3</strain>
    </source>
</reference>
<evidence type="ECO:0000256" key="1">
    <source>
        <dbReference type="SAM" id="MobiDB-lite"/>
    </source>
</evidence>
<evidence type="ECO:0000313" key="2">
    <source>
        <dbReference type="EMBL" id="KAG7163823.1"/>
    </source>
</evidence>
<dbReference type="Proteomes" id="UP000747542">
    <property type="component" value="Unassembled WGS sequence"/>
</dbReference>
<feature type="compositionally biased region" description="Polar residues" evidence="1">
    <location>
        <begin position="1"/>
        <end position="22"/>
    </location>
</feature>
<protein>
    <submittedName>
        <fullName evidence="2">Uncharacterized protein</fullName>
    </submittedName>
</protein>
<gene>
    <name evidence="2" type="ORF">Hamer_G019087</name>
</gene>
<comment type="caution">
    <text evidence="2">The sequence shown here is derived from an EMBL/GenBank/DDBJ whole genome shotgun (WGS) entry which is preliminary data.</text>
</comment>
<dbReference type="AlphaFoldDB" id="A0A8J5MTV9"/>
<proteinExistence type="predicted"/>
<accession>A0A8J5MTV9</accession>
<feature type="region of interest" description="Disordered" evidence="1">
    <location>
        <begin position="1"/>
        <end position="54"/>
    </location>
</feature>
<sequence>MSGSWRSVRSPSETVACTSVKFQPTPRSSYPSTSPWKCSKRGSTGPVKCTSRTAPPSNLLVTSLHMRTTSVWSPGTGTLMNWTTTLPGVASVWR</sequence>
<name>A0A8J5MTV9_HOMAM</name>
<organism evidence="2 3">
    <name type="scientific">Homarus americanus</name>
    <name type="common">American lobster</name>
    <dbReference type="NCBI Taxonomy" id="6706"/>
    <lineage>
        <taxon>Eukaryota</taxon>
        <taxon>Metazoa</taxon>
        <taxon>Ecdysozoa</taxon>
        <taxon>Arthropoda</taxon>
        <taxon>Crustacea</taxon>
        <taxon>Multicrustacea</taxon>
        <taxon>Malacostraca</taxon>
        <taxon>Eumalacostraca</taxon>
        <taxon>Eucarida</taxon>
        <taxon>Decapoda</taxon>
        <taxon>Pleocyemata</taxon>
        <taxon>Astacidea</taxon>
        <taxon>Nephropoidea</taxon>
        <taxon>Nephropidae</taxon>
        <taxon>Homarus</taxon>
    </lineage>
</organism>
<keyword evidence="3" id="KW-1185">Reference proteome</keyword>